<dbReference type="HOGENOM" id="CLU_380814_0_0_1"/>
<name>A8PDH4_COPC7</name>
<dbReference type="RefSeq" id="XP_001840600.2">
    <property type="nucleotide sequence ID" value="XM_001840548.2"/>
</dbReference>
<dbReference type="EMBL" id="AACS02000006">
    <property type="protein sequence ID" value="EAU81240.2"/>
    <property type="molecule type" value="Genomic_DNA"/>
</dbReference>
<dbReference type="VEuPathDB" id="FungiDB:CC1G_09484"/>
<proteinExistence type="predicted"/>
<dbReference type="Proteomes" id="UP000001861">
    <property type="component" value="Unassembled WGS sequence"/>
</dbReference>
<dbReference type="KEGG" id="cci:CC1G_09484"/>
<keyword evidence="2" id="KW-1185">Reference proteome</keyword>
<dbReference type="InParanoid" id="A8PDH4"/>
<organism evidence="1 2">
    <name type="scientific">Coprinopsis cinerea (strain Okayama-7 / 130 / ATCC MYA-4618 / FGSC 9003)</name>
    <name type="common">Inky cap fungus</name>
    <name type="synonym">Hormographiella aspergillata</name>
    <dbReference type="NCBI Taxonomy" id="240176"/>
    <lineage>
        <taxon>Eukaryota</taxon>
        <taxon>Fungi</taxon>
        <taxon>Dikarya</taxon>
        <taxon>Basidiomycota</taxon>
        <taxon>Agaricomycotina</taxon>
        <taxon>Agaricomycetes</taxon>
        <taxon>Agaricomycetidae</taxon>
        <taxon>Agaricales</taxon>
        <taxon>Agaricineae</taxon>
        <taxon>Psathyrellaceae</taxon>
        <taxon>Coprinopsis</taxon>
    </lineage>
</organism>
<evidence type="ECO:0000313" key="2">
    <source>
        <dbReference type="Proteomes" id="UP000001861"/>
    </source>
</evidence>
<dbReference type="AlphaFoldDB" id="A8PDH4"/>
<gene>
    <name evidence="1" type="ORF">CC1G_09484</name>
</gene>
<dbReference type="OMA" id="AVDWENY"/>
<dbReference type="GeneID" id="6017250"/>
<protein>
    <submittedName>
        <fullName evidence="1">Uncharacterized protein</fullName>
    </submittedName>
</protein>
<comment type="caution">
    <text evidence="1">The sequence shown here is derived from an EMBL/GenBank/DDBJ whole genome shotgun (WGS) entry which is preliminary data.</text>
</comment>
<dbReference type="OrthoDB" id="3240817at2759"/>
<accession>A8PDH4</accession>
<dbReference type="eggNOG" id="ENOG502QR0D">
    <property type="taxonomic scope" value="Eukaryota"/>
</dbReference>
<reference evidence="1 2" key="1">
    <citation type="journal article" date="2010" name="Proc. Natl. Acad. Sci. U.S.A.">
        <title>Insights into evolution of multicellular fungi from the assembled chromosomes of the mushroom Coprinopsis cinerea (Coprinus cinereus).</title>
        <authorList>
            <person name="Stajich J.E."/>
            <person name="Wilke S.K."/>
            <person name="Ahren D."/>
            <person name="Au C.H."/>
            <person name="Birren B.W."/>
            <person name="Borodovsky M."/>
            <person name="Burns C."/>
            <person name="Canback B."/>
            <person name="Casselton L.A."/>
            <person name="Cheng C.K."/>
            <person name="Deng J."/>
            <person name="Dietrich F.S."/>
            <person name="Fargo D.C."/>
            <person name="Farman M.L."/>
            <person name="Gathman A.C."/>
            <person name="Goldberg J."/>
            <person name="Guigo R."/>
            <person name="Hoegger P.J."/>
            <person name="Hooker J.B."/>
            <person name="Huggins A."/>
            <person name="James T.Y."/>
            <person name="Kamada T."/>
            <person name="Kilaru S."/>
            <person name="Kodira C."/>
            <person name="Kues U."/>
            <person name="Kupfer D."/>
            <person name="Kwan H.S."/>
            <person name="Lomsadze A."/>
            <person name="Li W."/>
            <person name="Lilly W.W."/>
            <person name="Ma L.J."/>
            <person name="Mackey A.J."/>
            <person name="Manning G."/>
            <person name="Martin F."/>
            <person name="Muraguchi H."/>
            <person name="Natvig D.O."/>
            <person name="Palmerini H."/>
            <person name="Ramesh M.A."/>
            <person name="Rehmeyer C.J."/>
            <person name="Roe B.A."/>
            <person name="Shenoy N."/>
            <person name="Stanke M."/>
            <person name="Ter-Hovhannisyan V."/>
            <person name="Tunlid A."/>
            <person name="Velagapudi R."/>
            <person name="Vision T.J."/>
            <person name="Zeng Q."/>
            <person name="Zolan M.E."/>
            <person name="Pukkila P.J."/>
        </authorList>
    </citation>
    <scope>NUCLEOTIDE SEQUENCE [LARGE SCALE GENOMIC DNA]</scope>
    <source>
        <strain evidence="2">Okayama-7 / 130 / ATCC MYA-4618 / FGSC 9003</strain>
    </source>
</reference>
<sequence length="727" mass="81076">MGKGNWVADLRAVISELPYSTSFPDAQSVRDEQIWLDLTKDIRTGADKWLHTLLEDNELLYLLHGRKERVGSGEVRVVRRSLRGYLRIGNRDHRVALTKLLVANHTLRSVTGRWAGIPLNERWCRMCGQAEETPEHVLLECRGVAEVITQRQRVRQLLMNVLKPDDMERIRSVGSRGTDQLRILISIDKASVIVAPFAYKVMKTVRQSPFVPTTYWADESSGSSSLLVSLGVTVPTRLLDLGNTHTHNHSIRPIWRNVLWDIVALLDSLGVEWSTVDPLAYANAGEATLICDFIITIGVKPHSLSHRAAEAAANAVANILQAAGFPQIEVAFIESTYRLQANLMGFKALRWEPIQGLRKPFTPTLGLSISPHKSPHCEGTGGLFFRLNTDKSDNRVVLLTCAHVARPDVLRLNRQYTRQNESQPREDIILLGDKSFTSATEDIVKFEINHMKAISSWERSLSKVPPQEEGEPDEVSSTRQYWTHRIADTKKMIAAAKDIHSYATKNLAPAASRILGSVLHCSEIEVDADGFRCDWAFIEVDGHRLESEDFQRNKLFVGGNKTSVDWENFMFPQHHDRRDFQVPQDSLLQLGGYVSEAEFQNPQNYDVHDMQALLAVKNGFTTGTTFGRVNGLESVTRCYPEVGGVAQTALEFVVCGYDTKTAKNDRFSDGGDSGSIVAGRDGRIIGQVTGGAGLTDGTDKTYITPYFALKNAIERKYPSAYPLPAAI</sequence>
<evidence type="ECO:0000313" key="1">
    <source>
        <dbReference type="EMBL" id="EAU81240.2"/>
    </source>
</evidence>